<keyword evidence="1" id="KW-0812">Transmembrane</keyword>
<protein>
    <submittedName>
        <fullName evidence="2">Cell division protein</fullName>
    </submittedName>
</protein>
<keyword evidence="1" id="KW-1133">Transmembrane helix</keyword>
<dbReference type="GO" id="GO:0051301">
    <property type="term" value="P:cell division"/>
    <property type="evidence" value="ECO:0007669"/>
    <property type="project" value="UniProtKB-KW"/>
</dbReference>
<evidence type="ECO:0000313" key="2">
    <source>
        <dbReference type="EMBL" id="OZI66157.1"/>
    </source>
</evidence>
<organism evidence="2 3">
    <name type="scientific">Bordetella genomosp. 4</name>
    <dbReference type="NCBI Taxonomy" id="463044"/>
    <lineage>
        <taxon>Bacteria</taxon>
        <taxon>Pseudomonadati</taxon>
        <taxon>Pseudomonadota</taxon>
        <taxon>Betaproteobacteria</taxon>
        <taxon>Burkholderiales</taxon>
        <taxon>Alcaligenaceae</taxon>
        <taxon>Bordetella</taxon>
    </lineage>
</organism>
<feature type="transmembrane region" description="Helical" evidence="1">
    <location>
        <begin position="63"/>
        <end position="83"/>
    </location>
</feature>
<name>A0A261UX67_9BORD</name>
<keyword evidence="1" id="KW-0472">Membrane</keyword>
<comment type="caution">
    <text evidence="2">The sequence shown here is derived from an EMBL/GenBank/DDBJ whole genome shotgun (WGS) entry which is preliminary data.</text>
</comment>
<evidence type="ECO:0000313" key="3">
    <source>
        <dbReference type="Proteomes" id="UP000216885"/>
    </source>
</evidence>
<gene>
    <name evidence="2" type="ORF">CAL20_02265</name>
</gene>
<keyword evidence="2" id="KW-0132">Cell division</keyword>
<dbReference type="Proteomes" id="UP000216885">
    <property type="component" value="Unassembled WGS sequence"/>
</dbReference>
<evidence type="ECO:0000256" key="1">
    <source>
        <dbReference type="SAM" id="Phobius"/>
    </source>
</evidence>
<feature type="transmembrane region" description="Helical" evidence="1">
    <location>
        <begin position="119"/>
        <end position="141"/>
    </location>
</feature>
<feature type="transmembrane region" description="Helical" evidence="1">
    <location>
        <begin position="12"/>
        <end position="32"/>
    </location>
</feature>
<keyword evidence="3" id="KW-1185">Reference proteome</keyword>
<feature type="transmembrane region" description="Helical" evidence="1">
    <location>
        <begin position="95"/>
        <end position="113"/>
    </location>
</feature>
<dbReference type="EMBL" id="NEVQ01000002">
    <property type="protein sequence ID" value="OZI66157.1"/>
    <property type="molecule type" value="Genomic_DNA"/>
</dbReference>
<reference evidence="2 3" key="1">
    <citation type="submission" date="2017-05" db="EMBL/GenBank/DDBJ databases">
        <title>Complete and WGS of Bordetella genogroups.</title>
        <authorList>
            <person name="Spilker T."/>
            <person name="LiPuma J."/>
        </authorList>
    </citation>
    <scope>NUCLEOTIDE SEQUENCE [LARGE SCALE GENOMIC DNA]</scope>
    <source>
        <strain evidence="2 3">AU9919</strain>
    </source>
</reference>
<dbReference type="AlphaFoldDB" id="A0A261UX67"/>
<sequence>MFPLHDLRRMLVAWLYAAALAHLLVGLTLTWAGHTGLLDDYVHHIEQAFWGTTPPEPAHTQQIWWLALFGATLQSYSLYMLGLVHIGNRYKIPSIWGWMIVGIVVWAPQDIWISLQAGIWSHLWVDSFALLVLLPPLFWLYRLDKRAELTTGSGTIDVPSPGAPS</sequence>
<accession>A0A261UX67</accession>
<keyword evidence="2" id="KW-0131">Cell cycle</keyword>
<proteinExistence type="predicted"/>